<feature type="binding site" description="distal binding residue" evidence="8">
    <location>
        <position position="97"/>
    </location>
    <ligand>
        <name>heme</name>
        <dbReference type="ChEBI" id="CHEBI:30413"/>
    </ligand>
    <ligandPart>
        <name>Fe</name>
        <dbReference type="ChEBI" id="CHEBI:18248"/>
    </ligandPart>
</feature>
<dbReference type="Pfam" id="PF01152">
    <property type="entry name" value="Bac_globin"/>
    <property type="match status" value="1"/>
</dbReference>
<dbReference type="PROSITE" id="PS51257">
    <property type="entry name" value="PROKAR_LIPOPROTEIN"/>
    <property type="match status" value="1"/>
</dbReference>
<feature type="chain" id="PRO_5031321422" description="Group 1 truncated hemoglobin" evidence="9">
    <location>
        <begin position="25"/>
        <end position="145"/>
    </location>
</feature>
<dbReference type="Proteomes" id="UP000463138">
    <property type="component" value="Unassembled WGS sequence"/>
</dbReference>
<evidence type="ECO:0000256" key="8">
    <source>
        <dbReference type="PIRSR" id="PIRSR601486-1"/>
    </source>
</evidence>
<dbReference type="InterPro" id="IPR009050">
    <property type="entry name" value="Globin-like_sf"/>
</dbReference>
<dbReference type="RefSeq" id="WP_149332024.1">
    <property type="nucleotide sequence ID" value="NZ_QOVF01000002.1"/>
</dbReference>
<evidence type="ECO:0000256" key="1">
    <source>
        <dbReference type="ARBA" id="ARBA00009660"/>
    </source>
</evidence>
<evidence type="ECO:0000256" key="2">
    <source>
        <dbReference type="ARBA" id="ARBA00022448"/>
    </source>
</evidence>
<dbReference type="GO" id="GO:0019825">
    <property type="term" value="F:oxygen binding"/>
    <property type="evidence" value="ECO:0007669"/>
    <property type="project" value="InterPro"/>
</dbReference>
<dbReference type="GO" id="GO:0046872">
    <property type="term" value="F:metal ion binding"/>
    <property type="evidence" value="ECO:0007669"/>
    <property type="project" value="UniProtKB-UniRule"/>
</dbReference>
<dbReference type="OrthoDB" id="9795814at2"/>
<proteinExistence type="inferred from homology"/>
<evidence type="ECO:0000313" key="11">
    <source>
        <dbReference type="Proteomes" id="UP000463138"/>
    </source>
</evidence>
<dbReference type="SUPFAM" id="SSF46458">
    <property type="entry name" value="Globin-like"/>
    <property type="match status" value="1"/>
</dbReference>
<evidence type="ECO:0000256" key="6">
    <source>
        <dbReference type="PIRNR" id="PIRNR002030"/>
    </source>
</evidence>
<evidence type="ECO:0000256" key="3">
    <source>
        <dbReference type="ARBA" id="ARBA00022617"/>
    </source>
</evidence>
<dbReference type="InterPro" id="IPR012292">
    <property type="entry name" value="Globin/Proto"/>
</dbReference>
<comment type="cofactor">
    <cofactor evidence="7">
        <name>heme</name>
        <dbReference type="ChEBI" id="CHEBI:30413"/>
    </cofactor>
    <text evidence="7">Binds 1 heme group per subunit.</text>
</comment>
<dbReference type="PIRSF" id="PIRSF002030">
    <property type="entry name" value="Globin_Protozoa/Cyanobacteria"/>
    <property type="match status" value="1"/>
</dbReference>
<gene>
    <name evidence="10" type="ORF">DT594_06910</name>
</gene>
<keyword evidence="3 6" id="KW-0349">Heme</keyword>
<feature type="binding site" description="proximal binding residue" evidence="7">
    <location>
        <position position="97"/>
    </location>
    <ligand>
        <name>heme</name>
        <dbReference type="ChEBI" id="CHEBI:30413"/>
    </ligand>
    <ligandPart>
        <name>Fe</name>
        <dbReference type="ChEBI" id="CHEBI:18248"/>
    </ligandPart>
</feature>
<keyword evidence="5 6" id="KW-0408">Iron</keyword>
<reference evidence="10 11" key="1">
    <citation type="submission" date="2018-07" db="EMBL/GenBank/DDBJ databases">
        <title>Pseudomonas laoshanensis sp. nov., isolated from soil.</title>
        <authorList>
            <person name="Sun J."/>
            <person name="Yu L."/>
            <person name="Wang M."/>
            <person name="Zhang C."/>
        </authorList>
    </citation>
    <scope>NUCLEOTIDE SEQUENCE [LARGE SCALE GENOMIC DNA]</scope>
    <source>
        <strain evidence="10 11">Y22</strain>
    </source>
</reference>
<keyword evidence="2 6" id="KW-0813">Transport</keyword>
<dbReference type="GO" id="GO:0005344">
    <property type="term" value="F:oxygen carrier activity"/>
    <property type="evidence" value="ECO:0007669"/>
    <property type="project" value="UniProtKB-UniRule"/>
</dbReference>
<keyword evidence="9" id="KW-0732">Signal</keyword>
<keyword evidence="6" id="KW-0561">Oxygen transport</keyword>
<sequence>MHPLPRRLAVLTLSLGLSACGSTAPVTDDSLYQALGGQSGIERIVEGLLINISDNPQIVGHFAETDIDRLNQKLIEQFCVESGGPCEYTGDSMRDSHTGLNLTEADFNALVEDLIDAMQALDVPVTAQNRLLARLAPMRSEIIYR</sequence>
<keyword evidence="4 6" id="KW-0479">Metal-binding</keyword>
<evidence type="ECO:0000256" key="7">
    <source>
        <dbReference type="PIRSR" id="PIRSR002030-1"/>
    </source>
</evidence>
<dbReference type="InterPro" id="IPR016339">
    <property type="entry name" value="Hemoglobin_trunc_I"/>
</dbReference>
<comment type="similarity">
    <text evidence="1 6">Belongs to the truncated hemoglobin family. Group I subfamily.</text>
</comment>
<dbReference type="AlphaFoldDB" id="A0A7V7KXF6"/>
<dbReference type="EMBL" id="QOVF01000002">
    <property type="protein sequence ID" value="KAA0694621.1"/>
    <property type="molecule type" value="Genomic_DNA"/>
</dbReference>
<protein>
    <recommendedName>
        <fullName evidence="6">Group 1 truncated hemoglobin</fullName>
    </recommendedName>
</protein>
<feature type="signal peptide" evidence="9">
    <location>
        <begin position="1"/>
        <end position="24"/>
    </location>
</feature>
<accession>A0A7V7KXF6</accession>
<keyword evidence="11" id="KW-1185">Reference proteome</keyword>
<dbReference type="InterPro" id="IPR001486">
    <property type="entry name" value="Hemoglobin_trunc"/>
</dbReference>
<dbReference type="CDD" id="cd00454">
    <property type="entry name" value="TrHb1_N"/>
    <property type="match status" value="1"/>
</dbReference>
<comment type="caution">
    <text evidence="10">The sequence shown here is derived from an EMBL/GenBank/DDBJ whole genome shotgun (WGS) entry which is preliminary data.</text>
</comment>
<dbReference type="GO" id="GO:0020037">
    <property type="term" value="F:heme binding"/>
    <property type="evidence" value="ECO:0007669"/>
    <property type="project" value="InterPro"/>
</dbReference>
<evidence type="ECO:0000256" key="9">
    <source>
        <dbReference type="SAM" id="SignalP"/>
    </source>
</evidence>
<organism evidence="10 11">
    <name type="scientific">Halopseudomonas laoshanensis</name>
    <dbReference type="NCBI Taxonomy" id="2268758"/>
    <lineage>
        <taxon>Bacteria</taxon>
        <taxon>Pseudomonadati</taxon>
        <taxon>Pseudomonadota</taxon>
        <taxon>Gammaproteobacteria</taxon>
        <taxon>Pseudomonadales</taxon>
        <taxon>Pseudomonadaceae</taxon>
        <taxon>Halopseudomonas</taxon>
    </lineage>
</organism>
<evidence type="ECO:0000313" key="10">
    <source>
        <dbReference type="EMBL" id="KAA0694621.1"/>
    </source>
</evidence>
<evidence type="ECO:0000256" key="4">
    <source>
        <dbReference type="ARBA" id="ARBA00022723"/>
    </source>
</evidence>
<evidence type="ECO:0000256" key="5">
    <source>
        <dbReference type="ARBA" id="ARBA00023004"/>
    </source>
</evidence>
<name>A0A7V7KXF6_9GAMM</name>
<dbReference type="Gene3D" id="1.10.490.10">
    <property type="entry name" value="Globins"/>
    <property type="match status" value="1"/>
</dbReference>